<proteinExistence type="inferred from homology"/>
<keyword evidence="11" id="KW-0472">Membrane</keyword>
<evidence type="ECO:0000256" key="9">
    <source>
        <dbReference type="ARBA" id="ARBA00022946"/>
    </source>
</evidence>
<evidence type="ECO:0000256" key="17">
    <source>
        <dbReference type="ARBA" id="ARBA00040123"/>
    </source>
</evidence>
<dbReference type="InterPro" id="IPR006683">
    <property type="entry name" value="Thioestr_dom"/>
</dbReference>
<evidence type="ECO:0000313" key="26">
    <source>
        <dbReference type="EMBL" id="PKB41392.1"/>
    </source>
</evidence>
<organism evidence="26 27">
    <name type="scientific">Pseudonocardia alni</name>
    <name type="common">Amycolata alni</name>
    <dbReference type="NCBI Taxonomy" id="33907"/>
    <lineage>
        <taxon>Bacteria</taxon>
        <taxon>Bacillati</taxon>
        <taxon>Actinomycetota</taxon>
        <taxon>Actinomycetes</taxon>
        <taxon>Pseudonocardiales</taxon>
        <taxon>Pseudonocardiaceae</taxon>
        <taxon>Pseudonocardia</taxon>
    </lineage>
</organism>
<evidence type="ECO:0000256" key="4">
    <source>
        <dbReference type="ARBA" id="ARBA00022475"/>
    </source>
</evidence>
<protein>
    <recommendedName>
        <fullName evidence="17">Acyl-coenzyme A thioesterase THEM4</fullName>
        <ecNumber evidence="16">3.1.2.2</ecNumber>
    </recommendedName>
    <alternativeName>
        <fullName evidence="18">Thioesterase superfamily member 4</fullName>
    </alternativeName>
</protein>
<evidence type="ECO:0000256" key="16">
    <source>
        <dbReference type="ARBA" id="ARBA00038848"/>
    </source>
</evidence>
<dbReference type="AlphaFoldDB" id="A0AA44UVB2"/>
<comment type="similarity">
    <text evidence="15">Belongs to the THEM4/THEM5 thioesterase family.</text>
</comment>
<keyword evidence="10" id="KW-0443">Lipid metabolism</keyword>
<evidence type="ECO:0000256" key="14">
    <source>
        <dbReference type="ARBA" id="ARBA00037002"/>
    </source>
</evidence>
<evidence type="ECO:0000313" key="27">
    <source>
        <dbReference type="Proteomes" id="UP000232453"/>
    </source>
</evidence>
<accession>A0AA44UVB2</accession>
<evidence type="ECO:0000256" key="11">
    <source>
        <dbReference type="ARBA" id="ARBA00023136"/>
    </source>
</evidence>
<evidence type="ECO:0000256" key="20">
    <source>
        <dbReference type="ARBA" id="ARBA00047734"/>
    </source>
</evidence>
<comment type="catalytic activity">
    <reaction evidence="23">
        <text>tetradecanoyl-CoA + H2O = tetradecanoate + CoA + H(+)</text>
        <dbReference type="Rhea" id="RHEA:40119"/>
        <dbReference type="ChEBI" id="CHEBI:15377"/>
        <dbReference type="ChEBI" id="CHEBI:15378"/>
        <dbReference type="ChEBI" id="CHEBI:30807"/>
        <dbReference type="ChEBI" id="CHEBI:57287"/>
        <dbReference type="ChEBI" id="CHEBI:57385"/>
    </reaction>
    <physiologicalReaction direction="left-to-right" evidence="23">
        <dbReference type="Rhea" id="RHEA:40120"/>
    </physiologicalReaction>
</comment>
<comment type="catalytic activity">
    <reaction evidence="13">
        <text>(5Z,8Z,11Z,14Z)-eicosatetraenoyl-CoA + H2O = (5Z,8Z,11Z,14Z)-eicosatetraenoate + CoA + H(+)</text>
        <dbReference type="Rhea" id="RHEA:40151"/>
        <dbReference type="ChEBI" id="CHEBI:15377"/>
        <dbReference type="ChEBI" id="CHEBI:15378"/>
        <dbReference type="ChEBI" id="CHEBI:32395"/>
        <dbReference type="ChEBI" id="CHEBI:57287"/>
        <dbReference type="ChEBI" id="CHEBI:57368"/>
    </reaction>
    <physiologicalReaction direction="left-to-right" evidence="13">
        <dbReference type="Rhea" id="RHEA:40152"/>
    </physiologicalReaction>
</comment>
<dbReference type="CDD" id="cd03443">
    <property type="entry name" value="PaaI_thioesterase"/>
    <property type="match status" value="1"/>
</dbReference>
<gene>
    <name evidence="26" type="ORF">ATL51_0056</name>
</gene>
<feature type="domain" description="Thioesterase" evidence="25">
    <location>
        <begin position="67"/>
        <end position="140"/>
    </location>
</feature>
<comment type="caution">
    <text evidence="26">The sequence shown here is derived from an EMBL/GenBank/DDBJ whole genome shotgun (WGS) entry which is preliminary data.</text>
</comment>
<comment type="catalytic activity">
    <reaction evidence="19">
        <text>octanoyl-CoA + H2O = octanoate + CoA + H(+)</text>
        <dbReference type="Rhea" id="RHEA:30143"/>
        <dbReference type="ChEBI" id="CHEBI:15377"/>
        <dbReference type="ChEBI" id="CHEBI:15378"/>
        <dbReference type="ChEBI" id="CHEBI:25646"/>
        <dbReference type="ChEBI" id="CHEBI:57287"/>
        <dbReference type="ChEBI" id="CHEBI:57386"/>
    </reaction>
    <physiologicalReaction direction="left-to-right" evidence="19">
        <dbReference type="Rhea" id="RHEA:30144"/>
    </physiologicalReaction>
</comment>
<evidence type="ECO:0000256" key="24">
    <source>
        <dbReference type="SAM" id="MobiDB-lite"/>
    </source>
</evidence>
<evidence type="ECO:0000256" key="7">
    <source>
        <dbReference type="ARBA" id="ARBA00022801"/>
    </source>
</evidence>
<evidence type="ECO:0000256" key="22">
    <source>
        <dbReference type="ARBA" id="ARBA00048074"/>
    </source>
</evidence>
<dbReference type="PANTHER" id="PTHR12418">
    <property type="entry name" value="ACYL-COENZYME A THIOESTERASE THEM4"/>
    <property type="match status" value="1"/>
</dbReference>
<keyword evidence="5" id="KW-0963">Cytoplasm</keyword>
<keyword evidence="8" id="KW-0276">Fatty acid metabolism</keyword>
<dbReference type="GO" id="GO:0005737">
    <property type="term" value="C:cytoplasm"/>
    <property type="evidence" value="ECO:0007669"/>
    <property type="project" value="UniProtKB-SubCell"/>
</dbReference>
<evidence type="ECO:0000259" key="25">
    <source>
        <dbReference type="Pfam" id="PF03061"/>
    </source>
</evidence>
<evidence type="ECO:0000256" key="23">
    <source>
        <dbReference type="ARBA" id="ARBA00048180"/>
    </source>
</evidence>
<name>A0AA44UVB2_PSEA5</name>
<evidence type="ECO:0000256" key="5">
    <source>
        <dbReference type="ARBA" id="ARBA00022490"/>
    </source>
</evidence>
<dbReference type="EMBL" id="PHUJ01000001">
    <property type="protein sequence ID" value="PKB41392.1"/>
    <property type="molecule type" value="Genomic_DNA"/>
</dbReference>
<keyword evidence="4" id="KW-1003">Cell membrane</keyword>
<dbReference type="GO" id="GO:0016787">
    <property type="term" value="F:hydrolase activity"/>
    <property type="evidence" value="ECO:0007669"/>
    <property type="project" value="UniProtKB-KW"/>
</dbReference>
<dbReference type="Gene3D" id="3.10.129.10">
    <property type="entry name" value="Hotdog Thioesterase"/>
    <property type="match status" value="1"/>
</dbReference>
<evidence type="ECO:0000256" key="15">
    <source>
        <dbReference type="ARBA" id="ARBA00038456"/>
    </source>
</evidence>
<keyword evidence="7" id="KW-0378">Hydrolase</keyword>
<evidence type="ECO:0000256" key="18">
    <source>
        <dbReference type="ARBA" id="ARBA00043210"/>
    </source>
</evidence>
<evidence type="ECO:0000256" key="10">
    <source>
        <dbReference type="ARBA" id="ARBA00023098"/>
    </source>
</evidence>
<comment type="catalytic activity">
    <reaction evidence="14">
        <text>(9Z)-octadecenoyl-CoA + H2O = (9Z)-octadecenoate + CoA + H(+)</text>
        <dbReference type="Rhea" id="RHEA:40139"/>
        <dbReference type="ChEBI" id="CHEBI:15377"/>
        <dbReference type="ChEBI" id="CHEBI:15378"/>
        <dbReference type="ChEBI" id="CHEBI:30823"/>
        <dbReference type="ChEBI" id="CHEBI:57287"/>
        <dbReference type="ChEBI" id="CHEBI:57387"/>
    </reaction>
    <physiologicalReaction direction="left-to-right" evidence="14">
        <dbReference type="Rhea" id="RHEA:40140"/>
    </physiologicalReaction>
</comment>
<dbReference type="SUPFAM" id="SSF54637">
    <property type="entry name" value="Thioesterase/thiol ester dehydrase-isomerase"/>
    <property type="match status" value="1"/>
</dbReference>
<evidence type="ECO:0000256" key="6">
    <source>
        <dbReference type="ARBA" id="ARBA00022703"/>
    </source>
</evidence>
<evidence type="ECO:0000256" key="21">
    <source>
        <dbReference type="ARBA" id="ARBA00047969"/>
    </source>
</evidence>
<evidence type="ECO:0000256" key="12">
    <source>
        <dbReference type="ARBA" id="ARBA00023273"/>
    </source>
</evidence>
<keyword evidence="12" id="KW-0966">Cell projection</keyword>
<dbReference type="Proteomes" id="UP000232453">
    <property type="component" value="Unassembled WGS sequence"/>
</dbReference>
<keyword evidence="6" id="KW-0053">Apoptosis</keyword>
<evidence type="ECO:0000256" key="1">
    <source>
        <dbReference type="ARBA" id="ARBA00004170"/>
    </source>
</evidence>
<sequence length="191" mass="20199">MARSAAGTDRDDECAPASGSRELTPHSDQCLGCGPANPAGLAMRVFRKDDAVHSDVVFTARHVGAPGLAHGGVVATACDDLFGFLLYVVGEPAVTGSLQVDYHSPAVLGTTYSIWARLERRDGRRLHMHATGTDPSGRLCFEASAVFIVVPLAHFHRYGSPEAISHVFANPSTIPAADTDEPELVKGQPLP</sequence>
<dbReference type="InterPro" id="IPR052365">
    <property type="entry name" value="THEM4/THEM5_acyl-CoA_thioest"/>
</dbReference>
<dbReference type="InterPro" id="IPR029069">
    <property type="entry name" value="HotDog_dom_sf"/>
</dbReference>
<evidence type="ECO:0000256" key="3">
    <source>
        <dbReference type="ARBA" id="ARBA00004632"/>
    </source>
</evidence>
<dbReference type="EC" id="3.1.2.2" evidence="16"/>
<dbReference type="GO" id="GO:0016020">
    <property type="term" value="C:membrane"/>
    <property type="evidence" value="ECO:0007669"/>
    <property type="project" value="UniProtKB-SubCell"/>
</dbReference>
<comment type="subcellular location">
    <subcellularLocation>
        <location evidence="3">Cell projection</location>
        <location evidence="3">Ruffle membrane</location>
    </subcellularLocation>
    <subcellularLocation>
        <location evidence="2">Cytoplasm</location>
    </subcellularLocation>
    <subcellularLocation>
        <location evidence="1">Membrane</location>
        <topology evidence="1">Peripheral membrane protein</topology>
    </subcellularLocation>
</comment>
<evidence type="ECO:0000256" key="8">
    <source>
        <dbReference type="ARBA" id="ARBA00022832"/>
    </source>
</evidence>
<evidence type="ECO:0000256" key="13">
    <source>
        <dbReference type="ARBA" id="ARBA00035852"/>
    </source>
</evidence>
<comment type="catalytic activity">
    <reaction evidence="20">
        <text>hexadecanoyl-CoA + H2O = hexadecanoate + CoA + H(+)</text>
        <dbReference type="Rhea" id="RHEA:16645"/>
        <dbReference type="ChEBI" id="CHEBI:7896"/>
        <dbReference type="ChEBI" id="CHEBI:15377"/>
        <dbReference type="ChEBI" id="CHEBI:15378"/>
        <dbReference type="ChEBI" id="CHEBI:57287"/>
        <dbReference type="ChEBI" id="CHEBI:57379"/>
        <dbReference type="EC" id="3.1.2.2"/>
    </reaction>
    <physiologicalReaction direction="left-to-right" evidence="20">
        <dbReference type="Rhea" id="RHEA:16646"/>
    </physiologicalReaction>
</comment>
<feature type="region of interest" description="Disordered" evidence="24">
    <location>
        <begin position="1"/>
        <end position="27"/>
    </location>
</feature>
<evidence type="ECO:0000256" key="2">
    <source>
        <dbReference type="ARBA" id="ARBA00004496"/>
    </source>
</evidence>
<evidence type="ECO:0000256" key="19">
    <source>
        <dbReference type="ARBA" id="ARBA00047588"/>
    </source>
</evidence>
<dbReference type="GO" id="GO:0006631">
    <property type="term" value="P:fatty acid metabolic process"/>
    <property type="evidence" value="ECO:0007669"/>
    <property type="project" value="UniProtKB-KW"/>
</dbReference>
<dbReference type="Pfam" id="PF03061">
    <property type="entry name" value="4HBT"/>
    <property type="match status" value="1"/>
</dbReference>
<keyword evidence="9" id="KW-0809">Transit peptide</keyword>
<dbReference type="PANTHER" id="PTHR12418:SF19">
    <property type="entry name" value="ACYL-COENZYME A THIOESTERASE THEM4"/>
    <property type="match status" value="1"/>
</dbReference>
<comment type="catalytic activity">
    <reaction evidence="21">
        <text>decanoyl-CoA + H2O = decanoate + CoA + H(+)</text>
        <dbReference type="Rhea" id="RHEA:40059"/>
        <dbReference type="ChEBI" id="CHEBI:15377"/>
        <dbReference type="ChEBI" id="CHEBI:15378"/>
        <dbReference type="ChEBI" id="CHEBI:27689"/>
        <dbReference type="ChEBI" id="CHEBI:57287"/>
        <dbReference type="ChEBI" id="CHEBI:61430"/>
    </reaction>
    <physiologicalReaction direction="left-to-right" evidence="21">
        <dbReference type="Rhea" id="RHEA:40060"/>
    </physiologicalReaction>
</comment>
<reference evidence="26 27" key="1">
    <citation type="submission" date="2017-11" db="EMBL/GenBank/DDBJ databases">
        <title>Sequencing the genomes of 1000 actinobacteria strains.</title>
        <authorList>
            <person name="Klenk H.-P."/>
        </authorList>
    </citation>
    <scope>NUCLEOTIDE SEQUENCE [LARGE SCALE GENOMIC DNA]</scope>
    <source>
        <strain evidence="26 27">DSM 44104</strain>
    </source>
</reference>
<comment type="catalytic activity">
    <reaction evidence="22">
        <text>dodecanoyl-CoA + H2O = dodecanoate + CoA + H(+)</text>
        <dbReference type="Rhea" id="RHEA:30135"/>
        <dbReference type="ChEBI" id="CHEBI:15377"/>
        <dbReference type="ChEBI" id="CHEBI:15378"/>
        <dbReference type="ChEBI" id="CHEBI:18262"/>
        <dbReference type="ChEBI" id="CHEBI:57287"/>
        <dbReference type="ChEBI" id="CHEBI:57375"/>
    </reaction>
    <physiologicalReaction direction="left-to-right" evidence="22">
        <dbReference type="Rhea" id="RHEA:30136"/>
    </physiologicalReaction>
</comment>